<gene>
    <name evidence="1" type="ORF">SURPRISE13_135</name>
</gene>
<evidence type="ECO:0000313" key="1">
    <source>
        <dbReference type="EMBL" id="XBS47731.1"/>
    </source>
</evidence>
<reference evidence="1" key="1">
    <citation type="submission" date="2024-05" db="EMBL/GenBank/DDBJ databases">
        <title>Isolation and characterization of the novel Burkholderia jumbo bacteriophage Surprise13.</title>
        <authorList>
            <person name="Supina B.S.I."/>
            <person name="Dennis J."/>
        </authorList>
    </citation>
    <scope>NUCLEOTIDE SEQUENCE</scope>
</reference>
<protein>
    <submittedName>
        <fullName evidence="1">Uncharacterized protein</fullName>
    </submittedName>
</protein>
<dbReference type="EMBL" id="PP856017">
    <property type="protein sequence ID" value="XBS47731.1"/>
    <property type="molecule type" value="Genomic_DNA"/>
</dbReference>
<sequence>MELDQQKLTVREELILDLLKAPYGVEKTSSDMIRDAMGKLHADGLMEELENLEKRGYLKSRFVVPEGYLVERRIFSINHVRLHKESRLRLRTRLEIDRICNFKIAA</sequence>
<proteinExistence type="predicted"/>
<organism evidence="1">
    <name type="scientific">Burkholderia phage vB_BgluM-SURPRISE13</name>
    <dbReference type="NCBI Taxonomy" id="3159457"/>
    <lineage>
        <taxon>Viruses</taxon>
    </lineage>
</organism>
<accession>A0AAU7PFK5</accession>
<name>A0AAU7PFK5_9VIRU</name>